<dbReference type="Proteomes" id="UP000256708">
    <property type="component" value="Unassembled WGS sequence"/>
</dbReference>
<dbReference type="Gene3D" id="2.60.40.10">
    <property type="entry name" value="Immunoglobulins"/>
    <property type="match status" value="10"/>
</dbReference>
<dbReference type="InterPro" id="IPR014756">
    <property type="entry name" value="Ig_E-set"/>
</dbReference>
<gene>
    <name evidence="8" type="ORF">DXT99_15020</name>
</gene>
<dbReference type="InterPro" id="IPR053879">
    <property type="entry name" value="HYDIN_VesB_CFA65-like_Ig"/>
</dbReference>
<dbReference type="NCBIfam" id="NF012200">
    <property type="entry name" value="choice_anch_D"/>
    <property type="match status" value="1"/>
</dbReference>
<feature type="signal peptide" evidence="6">
    <location>
        <begin position="1"/>
        <end position="33"/>
    </location>
</feature>
<keyword evidence="5" id="KW-0966">Cell projection</keyword>
<evidence type="ECO:0000313" key="8">
    <source>
        <dbReference type="EMBL" id="RDV14430.1"/>
    </source>
</evidence>
<dbReference type="NCBIfam" id="TIGR04183">
    <property type="entry name" value="Por_Secre_tail"/>
    <property type="match status" value="1"/>
</dbReference>
<evidence type="ECO:0000256" key="5">
    <source>
        <dbReference type="ARBA" id="ARBA00023273"/>
    </source>
</evidence>
<comment type="subcellular location">
    <subcellularLocation>
        <location evidence="1">Cell projection</location>
        <location evidence="1">Cilium</location>
    </subcellularLocation>
    <subcellularLocation>
        <location evidence="2">Cytoplasm</location>
    </subcellularLocation>
</comment>
<comment type="caution">
    <text evidence="8">The sequence shown here is derived from an EMBL/GenBank/DDBJ whole genome shotgun (WGS) entry which is preliminary data.</text>
</comment>
<name>A0A3D8LAL8_9BACT</name>
<dbReference type="SUPFAM" id="SSF81296">
    <property type="entry name" value="E set domains"/>
    <property type="match status" value="8"/>
</dbReference>
<dbReference type="GO" id="GO:0005737">
    <property type="term" value="C:cytoplasm"/>
    <property type="evidence" value="ECO:0007669"/>
    <property type="project" value="UniProtKB-SubCell"/>
</dbReference>
<evidence type="ECO:0000313" key="9">
    <source>
        <dbReference type="Proteomes" id="UP000256708"/>
    </source>
</evidence>
<evidence type="ECO:0000259" key="7">
    <source>
        <dbReference type="Pfam" id="PF22544"/>
    </source>
</evidence>
<evidence type="ECO:0000256" key="3">
    <source>
        <dbReference type="ARBA" id="ARBA00022490"/>
    </source>
</evidence>
<organism evidence="8 9">
    <name type="scientific">Pontibacter diazotrophicus</name>
    <dbReference type="NCBI Taxonomy" id="1400979"/>
    <lineage>
        <taxon>Bacteria</taxon>
        <taxon>Pseudomonadati</taxon>
        <taxon>Bacteroidota</taxon>
        <taxon>Cytophagia</taxon>
        <taxon>Cytophagales</taxon>
        <taxon>Hymenobacteraceae</taxon>
        <taxon>Pontibacter</taxon>
    </lineage>
</organism>
<dbReference type="OrthoDB" id="1110382at2"/>
<dbReference type="RefSeq" id="WP_115566386.1">
    <property type="nucleotide sequence ID" value="NZ_QRGR01000015.1"/>
</dbReference>
<evidence type="ECO:0000256" key="6">
    <source>
        <dbReference type="SAM" id="SignalP"/>
    </source>
</evidence>
<evidence type="ECO:0000256" key="4">
    <source>
        <dbReference type="ARBA" id="ARBA00023069"/>
    </source>
</evidence>
<reference evidence="9" key="1">
    <citation type="submission" date="2018-08" db="EMBL/GenBank/DDBJ databases">
        <authorList>
            <person name="Liu Z.-W."/>
            <person name="Du Z.-J."/>
        </authorList>
    </citation>
    <scope>NUCLEOTIDE SEQUENCE [LARGE SCALE GENOMIC DNA]</scope>
    <source>
        <strain evidence="9">H4X</strain>
    </source>
</reference>
<keyword evidence="6" id="KW-0732">Signal</keyword>
<accession>A0A3D8LAL8</accession>
<evidence type="ECO:0000256" key="2">
    <source>
        <dbReference type="ARBA" id="ARBA00004496"/>
    </source>
</evidence>
<dbReference type="InterPro" id="IPR013783">
    <property type="entry name" value="Ig-like_fold"/>
</dbReference>
<keyword evidence="3" id="KW-0963">Cytoplasm</keyword>
<dbReference type="Pfam" id="PF22544">
    <property type="entry name" value="HYDIN_VesB_CFA65-like_Ig"/>
    <property type="match status" value="1"/>
</dbReference>
<feature type="domain" description="HYDIN/VesB/CFA65-like Ig-like" evidence="7">
    <location>
        <begin position="198"/>
        <end position="293"/>
    </location>
</feature>
<dbReference type="InterPro" id="IPR026444">
    <property type="entry name" value="Secre_tail"/>
</dbReference>
<keyword evidence="9" id="KW-1185">Reference proteome</keyword>
<dbReference type="AlphaFoldDB" id="A0A3D8LAL8"/>
<protein>
    <submittedName>
        <fullName evidence="8">T9SS C-terminal target domain-containing protein</fullName>
    </submittedName>
</protein>
<dbReference type="EMBL" id="QRGR01000015">
    <property type="protein sequence ID" value="RDV14430.1"/>
    <property type="molecule type" value="Genomic_DNA"/>
</dbReference>
<proteinExistence type="predicted"/>
<keyword evidence="4" id="KW-0969">Cilium</keyword>
<feature type="chain" id="PRO_5017702661" evidence="6">
    <location>
        <begin position="34"/>
        <end position="1264"/>
    </location>
</feature>
<sequence length="1264" mass="130666">MAQVYPPPRKNRLLLSLLLQCLFMIGFVTQSFAQATLPTSNTSWSILPQGWTSSGVGEYATNVPTTNAGENSSASYTASATYVQIDFTGVPDKVSFNLRASGLSGKFDGVFQVLESSTVGSGYTAVGDNIDSNSGVLAGSSNSYPVERALSSTTKSVRLYMQTKGVKTLYLDNAQITAVPAGPEVNMKIAGANFLSGSTHNFGTVNLKKSKTVEVTIENIGTSTLSLDPPVLTGVNPQHYSITTVGYAASLEPSQTATFQVTFSPTVVGTLNAEVQVANNDSDENPYKILLQGTGAILQPVITSLSSYLGGVDKEIIIEGSEFINVDKVQFSNGVTASFTIISDTQIRTFVPAGAVDGPITVSAGALNTNSESFDVVPTPEISSVNPAEAYELDVVTISGSYLTYLDLETVVSFNGVRATFTVRQDSNGNTVIDATVPVGATTGPLTVTTPGGTDTINFTVLYKTPIITAVDPSAAYELAVVTISGTNLRGVTAVTFNGVGAAFEESVDPNGNTIIYAEVPLGATTGPLTVTTLGGTASIEFTVLKPIPANLTINPTSGRVGDYVIISGDNLADVTSVVFTGGAAATFAAITNSDGSVSLQAQVPAGAETGAITVSNANGSATTPTYTVIKPTITSVDPPAAYELEIVTITGTYLSGVTAVIFNGVGAAFEEDPASNGTIVYAEVPLGATTGPLTVTTADGTASIEFTVLKPVPSNLTISPTSGRVGDYVIISGDNLADVTSVVFTGGAAATFAAITNSDGSVSLQAQVPAGAETGAITVSNANGSATTPTYTVIKPTITSVDPPAAYELEIVTITGTYLSGVTAVIFNGVGAAFEEDPASNGTIVYAEVPLGATTGPLTVTTADGTASIEFTVLKPVPSNLTISPTSGRVGDYVIISGDNLSDVTSVVFTGGAAAAFAAITNSDGSVSLQAQVPVGAETGAITVSNVNGSGSTPTYTVLVPKITLSTTEMTFSNVEEGSSAIQQYEVSAEYLNDGAGVTLDVSGVPGPYTISLSPTEGFGNTINITEGIVNNTLELTTIYVKFSPVDETSSTTATIVHVTEDADAEELYITGSVTPLPVELIFFKAAVQGNKALLTWETASEQDNSHFEVETSLSGVSFEKVGRVDSKTTNSSIRTSYAFTHNMGNASGTRYYRLKQVDLDGTFAYSKVVAVTGRAQGAALQVLVAPNPINYNSKVYITVDASGKAAVTLHDLTGKQLYQKTVDVREGQTEIQLPLYDQLPSGLFMLTVEMNGLRRQVKVVKQ</sequence>
<evidence type="ECO:0000256" key="1">
    <source>
        <dbReference type="ARBA" id="ARBA00004138"/>
    </source>
</evidence>